<proteinExistence type="predicted"/>
<accession>A0A815N3V7</accession>
<dbReference type="InterPro" id="IPR035897">
    <property type="entry name" value="Toll_tir_struct_dom_sf"/>
</dbReference>
<evidence type="ECO:0000313" key="3">
    <source>
        <dbReference type="Proteomes" id="UP000663852"/>
    </source>
</evidence>
<dbReference type="OrthoDB" id="2148946at2759"/>
<sequence>MCSSSFITDDWFTASFDNGFVSLWQTDVRTAMSGCIVSSYTYTAPQWIALDLSENIISNTGGHLYAFSTIFINGVSNDMAITVLDTNTVVCFASGSPLQSRLSTNAYVTPDNPLCYCLAKEPCQAHDAICSPVASKRYARFYANTNATCDTRTFQTCCKSKSADAKRRNKMLSYQWDNQKLVNEAYHRLSEKNIPLWMDIHRGMKGHLSESMAAGIEKAATICCFLTPKYQDSVALPNWKPTGWLGFTITGHKWIDFRDIDTNMDLRIEQLISEIHMLAENKLDYFKDMKPLSFTQNNEEQDFDSGYYYRFTTQWQGDDESVAAVNDGRPENQIMLAETNNSPTQLWKITKTT</sequence>
<dbReference type="InterPro" id="IPR000157">
    <property type="entry name" value="TIR_dom"/>
</dbReference>
<gene>
    <name evidence="2" type="ORF">EDS130_LOCUS38119</name>
</gene>
<dbReference type="Proteomes" id="UP000663852">
    <property type="component" value="Unassembled WGS sequence"/>
</dbReference>
<reference evidence="2" key="1">
    <citation type="submission" date="2021-02" db="EMBL/GenBank/DDBJ databases">
        <authorList>
            <person name="Nowell W R."/>
        </authorList>
    </citation>
    <scope>NUCLEOTIDE SEQUENCE</scope>
</reference>
<protein>
    <recommendedName>
        <fullName evidence="1">TIR domain-containing protein</fullName>
    </recommendedName>
</protein>
<name>A0A815N3V7_ADIRI</name>
<comment type="caution">
    <text evidence="2">The sequence shown here is derived from an EMBL/GenBank/DDBJ whole genome shotgun (WGS) entry which is preliminary data.</text>
</comment>
<feature type="domain" description="TIR" evidence="1">
    <location>
        <begin position="171"/>
        <end position="233"/>
    </location>
</feature>
<dbReference type="GO" id="GO:0007165">
    <property type="term" value="P:signal transduction"/>
    <property type="evidence" value="ECO:0007669"/>
    <property type="project" value="InterPro"/>
</dbReference>
<dbReference type="Gene3D" id="3.40.50.10140">
    <property type="entry name" value="Toll/interleukin-1 receptor homology (TIR) domain"/>
    <property type="match status" value="1"/>
</dbReference>
<dbReference type="AlphaFoldDB" id="A0A815N3V7"/>
<evidence type="ECO:0000259" key="1">
    <source>
        <dbReference type="Pfam" id="PF13676"/>
    </source>
</evidence>
<dbReference type="PANTHER" id="PTHR46270">
    <property type="entry name" value="ARMADILLO-TYPE FOLD-RELATED"/>
    <property type="match status" value="1"/>
</dbReference>
<organism evidence="2 3">
    <name type="scientific">Adineta ricciae</name>
    <name type="common">Rotifer</name>
    <dbReference type="NCBI Taxonomy" id="249248"/>
    <lineage>
        <taxon>Eukaryota</taxon>
        <taxon>Metazoa</taxon>
        <taxon>Spiralia</taxon>
        <taxon>Gnathifera</taxon>
        <taxon>Rotifera</taxon>
        <taxon>Eurotatoria</taxon>
        <taxon>Bdelloidea</taxon>
        <taxon>Adinetida</taxon>
        <taxon>Adinetidae</taxon>
        <taxon>Adineta</taxon>
    </lineage>
</organism>
<dbReference type="PANTHER" id="PTHR46270:SF6">
    <property type="entry name" value="TIR DOMAIN-CONTAINING PROTEIN"/>
    <property type="match status" value="1"/>
</dbReference>
<dbReference type="EMBL" id="CAJNOJ010000390">
    <property type="protein sequence ID" value="CAF1429725.1"/>
    <property type="molecule type" value="Genomic_DNA"/>
</dbReference>
<dbReference type="Pfam" id="PF13676">
    <property type="entry name" value="TIR_2"/>
    <property type="match status" value="1"/>
</dbReference>
<evidence type="ECO:0000313" key="2">
    <source>
        <dbReference type="EMBL" id="CAF1429725.1"/>
    </source>
</evidence>